<evidence type="ECO:0008006" key="3">
    <source>
        <dbReference type="Google" id="ProtNLM"/>
    </source>
</evidence>
<sequence length="132" mass="15502">MLIDLFVQRPLTLLEMPASDARYILAARSWCLLRKSAMDLHGRLLNYLHSEQRAVRFSLFMETMTQIWPEPFGLHRPCCATPSVDEMVMVQALRWASLRNRPQFERLLHEMLGDDARDLLFTQALALTEHRY</sequence>
<accession>A0A553WKQ5</accession>
<dbReference type="OrthoDB" id="7410293at2"/>
<evidence type="ECO:0000313" key="2">
    <source>
        <dbReference type="Proteomes" id="UP000320160"/>
    </source>
</evidence>
<dbReference type="EMBL" id="VKKU01000001">
    <property type="protein sequence ID" value="TSB05248.1"/>
    <property type="molecule type" value="Genomic_DNA"/>
</dbReference>
<dbReference type="Proteomes" id="UP000320160">
    <property type="component" value="Unassembled WGS sequence"/>
</dbReference>
<comment type="caution">
    <text evidence="1">The sequence shown here is derived from an EMBL/GenBank/DDBJ whole genome shotgun (WGS) entry which is preliminary data.</text>
</comment>
<organism evidence="1 2">
    <name type="scientific">Sphingorhabdus contaminans</name>
    <dbReference type="NCBI Taxonomy" id="1343899"/>
    <lineage>
        <taxon>Bacteria</taxon>
        <taxon>Pseudomonadati</taxon>
        <taxon>Pseudomonadota</taxon>
        <taxon>Alphaproteobacteria</taxon>
        <taxon>Sphingomonadales</taxon>
        <taxon>Sphingomonadaceae</taxon>
        <taxon>Sphingorhabdus</taxon>
    </lineage>
</organism>
<name>A0A553WKQ5_9SPHN</name>
<evidence type="ECO:0000313" key="1">
    <source>
        <dbReference type="EMBL" id="TSB05248.1"/>
    </source>
</evidence>
<dbReference type="RefSeq" id="WP_143776164.1">
    <property type="nucleotide sequence ID" value="NZ_VKKU01000001.1"/>
</dbReference>
<dbReference type="AlphaFoldDB" id="A0A553WKQ5"/>
<protein>
    <recommendedName>
        <fullName evidence="3">Addiction module antidote protein</fullName>
    </recommendedName>
</protein>
<reference evidence="1 2" key="1">
    <citation type="submission" date="2019-07" db="EMBL/GenBank/DDBJ databases">
        <authorList>
            <person name="Park M."/>
        </authorList>
    </citation>
    <scope>NUCLEOTIDE SEQUENCE [LARGE SCALE GENOMIC DNA]</scope>
    <source>
        <strain evidence="1 2">KCTC32445</strain>
    </source>
</reference>
<proteinExistence type="predicted"/>
<gene>
    <name evidence="1" type="ORF">FOM92_07735</name>
</gene>
<keyword evidence="2" id="KW-1185">Reference proteome</keyword>